<evidence type="ECO:0000313" key="2">
    <source>
        <dbReference type="EMBL" id="AOY79457.1"/>
    </source>
</evidence>
<protein>
    <submittedName>
        <fullName evidence="2">Uncharacterized protein</fullName>
    </submittedName>
</protein>
<evidence type="ECO:0000256" key="1">
    <source>
        <dbReference type="SAM" id="MobiDB-lite"/>
    </source>
</evidence>
<accession>A0A1D9FVS8</accession>
<evidence type="ECO:0000313" key="3">
    <source>
        <dbReference type="Proteomes" id="UP000176944"/>
    </source>
</evidence>
<feature type="compositionally biased region" description="Polar residues" evidence="1">
    <location>
        <begin position="208"/>
        <end position="221"/>
    </location>
</feature>
<dbReference type="AlphaFoldDB" id="A0A1D9FVS8"/>
<dbReference type="Proteomes" id="UP000176944">
    <property type="component" value="Chromosome"/>
</dbReference>
<proteinExistence type="predicted"/>
<feature type="region of interest" description="Disordered" evidence="1">
    <location>
        <begin position="208"/>
        <end position="237"/>
    </location>
</feature>
<gene>
    <name evidence="2" type="ORF">BJP36_05525</name>
</gene>
<name>A0A1D9FVS8_MOOP1</name>
<reference evidence="3" key="1">
    <citation type="submission" date="2016-10" db="EMBL/GenBank/DDBJ databases">
        <title>Comparative genomics uncovers the prolific and rare metabolic potential of the cyanobacterial genus Moorea.</title>
        <authorList>
            <person name="Leao T."/>
            <person name="Castelao G."/>
            <person name="Korobeynikov A."/>
            <person name="Monroe E.A."/>
            <person name="Podell S."/>
            <person name="Glukhov E."/>
            <person name="Allen E."/>
            <person name="Gerwick W.H."/>
            <person name="Gerwick L."/>
        </authorList>
    </citation>
    <scope>NUCLEOTIDE SEQUENCE [LARGE SCALE GENOMIC DNA]</scope>
    <source>
        <strain evidence="3">JHB</strain>
    </source>
</reference>
<dbReference type="EMBL" id="CP017708">
    <property type="protein sequence ID" value="AOY79457.1"/>
    <property type="molecule type" value="Genomic_DNA"/>
</dbReference>
<organism evidence="2 3">
    <name type="scientific">Moorena producens (strain JHB)</name>
    <dbReference type="NCBI Taxonomy" id="1454205"/>
    <lineage>
        <taxon>Bacteria</taxon>
        <taxon>Bacillati</taxon>
        <taxon>Cyanobacteriota</taxon>
        <taxon>Cyanophyceae</taxon>
        <taxon>Coleofasciculales</taxon>
        <taxon>Coleofasciculaceae</taxon>
        <taxon>Moorena</taxon>
    </lineage>
</organism>
<sequence>MTPNRTITANNEEYRFFFQENAANIFKHHDREVIDCLQRRKISISNIIPLDQVYNISVKIGKNIPFKSVKKLALQQMEAVGEFLQYFQISILGQPTSIFQLHEIEIKIDKIFTPGLTYEGGKLLISIPDSSLPFQSRYLSDQELKNQWNKGNHLSKKSLSRKAWWLLNPIGEFRTNLRTMLWQAAQKQILGIDKLLLKFGLIDRYDSSQQSGEQPSLLFNQNPPPQDQGLRQNPPTQDQGFREGAIALIKNSVNEEKLGIDLEVVLKDQDEATLGKLLGLFRQNLADAGQMEELIEAGALTLQQAVFHEQSEIDIKMFGFVNVGNYHRIDVSLNISAGYLKKYVELIPRKAVIKAIQFGFVNVYTIDDITVNPSFHGAIKLYWETAALEKSLQELSLVTLSEQSSQ</sequence>